<reference evidence="4" key="1">
    <citation type="submission" date="2018-09" db="EMBL/GenBank/DDBJ databases">
        <title>whole genome sequence of T. equiperdum IVM-t1 strain.</title>
        <authorList>
            <person name="Suganuma K."/>
        </authorList>
    </citation>
    <scope>NUCLEOTIDE SEQUENCE [LARGE SCALE GENOMIC DNA]</scope>
    <source>
        <strain evidence="4">IVM-t1</strain>
    </source>
</reference>
<feature type="region of interest" description="Disordered" evidence="1">
    <location>
        <begin position="244"/>
        <end position="267"/>
    </location>
</feature>
<dbReference type="PANTHER" id="PTHR35613:SF2">
    <property type="entry name" value="C-TYPE LECTIN DOMAIN-CONTAINING PROTEIN"/>
    <property type="match status" value="1"/>
</dbReference>
<dbReference type="EMBL" id="QSBY01000002">
    <property type="protein sequence ID" value="RHW74093.1"/>
    <property type="molecule type" value="Genomic_DNA"/>
</dbReference>
<sequence>MSMDTRMVNFGFTRAALLCGILLLLTAVCPLHVTAADGIDGRVIVNVKEYFSMDNFAFSRHGKYFVSYNNAEAYCRDNGAVLPADQTEAAHQSLQDAMKDVLTGSDAFSYLGGDAVYSSGGAIVADKRCKPGDAASSRHCVYRWNKGLFAKALPDGHGVAFWRGSYVKYAFAAPMNGYPSFWGSEYPKHGQLYTLSWYHEDDDVTTWYDGREASGTIRWTSQNFETKSQDYVVVCEVHDSISTTTTTTTTTTAAPASGEVPEPTVTKDEEVTVTTASLEERSNWHIILIALISVVALIVLLLFLLRWFCDYNVKKEIIPMTLREVVGEPLFVLEPTPFVPPEGFDAPPLALQYYNQMMTGQSY</sequence>
<dbReference type="SUPFAM" id="SSF56436">
    <property type="entry name" value="C-type lectin-like"/>
    <property type="match status" value="1"/>
</dbReference>
<keyword evidence="3" id="KW-0732">Signal</keyword>
<dbReference type="Proteomes" id="UP000266743">
    <property type="component" value="Chromosome 2"/>
</dbReference>
<feature type="transmembrane region" description="Helical" evidence="2">
    <location>
        <begin position="284"/>
        <end position="305"/>
    </location>
</feature>
<keyword evidence="2" id="KW-0812">Transmembrane</keyword>
<organism evidence="4">
    <name type="scientific">Trypanosoma brucei equiperdum</name>
    <dbReference type="NCBI Taxonomy" id="630700"/>
    <lineage>
        <taxon>Eukaryota</taxon>
        <taxon>Discoba</taxon>
        <taxon>Euglenozoa</taxon>
        <taxon>Kinetoplastea</taxon>
        <taxon>Metakinetoplastina</taxon>
        <taxon>Trypanosomatida</taxon>
        <taxon>Trypanosomatidae</taxon>
        <taxon>Trypanosoma</taxon>
    </lineage>
</organism>
<dbReference type="Pfam" id="PF16825">
    <property type="entry name" value="DUF5075"/>
    <property type="match status" value="1"/>
</dbReference>
<evidence type="ECO:0000256" key="2">
    <source>
        <dbReference type="SAM" id="Phobius"/>
    </source>
</evidence>
<keyword evidence="2" id="KW-0472">Membrane</keyword>
<dbReference type="PANTHER" id="PTHR35613">
    <property type="entry name" value="C-TYPE LECTIN DOMAIN-CONTAINING PROTEIN"/>
    <property type="match status" value="1"/>
</dbReference>
<gene>
    <name evidence="4" type="ORF">DPX39_020019700</name>
</gene>
<name>A0A3L6LBR3_9TRYP</name>
<accession>A0A3L6LBR3</accession>
<dbReference type="InterPro" id="IPR031797">
    <property type="entry name" value="DUF5075"/>
</dbReference>
<evidence type="ECO:0000256" key="3">
    <source>
        <dbReference type="SAM" id="SignalP"/>
    </source>
</evidence>
<dbReference type="InterPro" id="IPR016187">
    <property type="entry name" value="CTDL_fold"/>
</dbReference>
<dbReference type="AlphaFoldDB" id="A0A3L6LBR3"/>
<evidence type="ECO:0000256" key="1">
    <source>
        <dbReference type="SAM" id="MobiDB-lite"/>
    </source>
</evidence>
<feature type="signal peptide" evidence="3">
    <location>
        <begin position="1"/>
        <end position="36"/>
    </location>
</feature>
<comment type="caution">
    <text evidence="4">The sequence shown here is derived from an EMBL/GenBank/DDBJ whole genome shotgun (WGS) entry which is preliminary data.</text>
</comment>
<feature type="chain" id="PRO_5018150111" description="Link domain-containing protein" evidence="3">
    <location>
        <begin position="37"/>
        <end position="363"/>
    </location>
</feature>
<proteinExistence type="predicted"/>
<protein>
    <recommendedName>
        <fullName evidence="5">Link domain-containing protein</fullName>
    </recommendedName>
</protein>
<evidence type="ECO:0008006" key="5">
    <source>
        <dbReference type="Google" id="ProtNLM"/>
    </source>
</evidence>
<keyword evidence="2" id="KW-1133">Transmembrane helix</keyword>
<evidence type="ECO:0000313" key="4">
    <source>
        <dbReference type="EMBL" id="RHW74093.1"/>
    </source>
</evidence>